<dbReference type="InterPro" id="IPR000061">
    <property type="entry name" value="Surp"/>
</dbReference>
<feature type="region of interest" description="Disordered" evidence="2">
    <location>
        <begin position="52"/>
        <end position="177"/>
    </location>
</feature>
<feature type="region of interest" description="Disordered" evidence="2">
    <location>
        <begin position="546"/>
        <end position="576"/>
    </location>
</feature>
<dbReference type="VEuPathDB" id="FungiDB:GLRG_08849"/>
<keyword evidence="5" id="KW-1185">Reference proteome</keyword>
<feature type="compositionally biased region" description="Low complexity" evidence="2">
    <location>
        <begin position="789"/>
        <end position="798"/>
    </location>
</feature>
<feature type="compositionally biased region" description="Basic and acidic residues" evidence="2">
    <location>
        <begin position="25"/>
        <end position="38"/>
    </location>
</feature>
<accession>E3QRT2</accession>
<dbReference type="AlphaFoldDB" id="E3QRT2"/>
<proteinExistence type="predicted"/>
<dbReference type="SMART" id="SM00582">
    <property type="entry name" value="RPR"/>
    <property type="match status" value="1"/>
</dbReference>
<evidence type="ECO:0000313" key="5">
    <source>
        <dbReference type="Proteomes" id="UP000008782"/>
    </source>
</evidence>
<dbReference type="InterPro" id="IPR006569">
    <property type="entry name" value="CID_dom"/>
</dbReference>
<name>E3QRT2_COLGM</name>
<dbReference type="eggNOG" id="KOG0151">
    <property type="taxonomic scope" value="Eukaryota"/>
</dbReference>
<dbReference type="Gene3D" id="1.10.10.790">
    <property type="entry name" value="Surp module"/>
    <property type="match status" value="1"/>
</dbReference>
<evidence type="ECO:0000259" key="3">
    <source>
        <dbReference type="PROSITE" id="PS51391"/>
    </source>
</evidence>
<dbReference type="InterPro" id="IPR051485">
    <property type="entry name" value="SR-CTD_assoc_factor"/>
</dbReference>
<feature type="compositionally biased region" description="Basic and acidic residues" evidence="2">
    <location>
        <begin position="565"/>
        <end position="574"/>
    </location>
</feature>
<sequence>MSSAKDLVEFPDVEAKLQKPSKQSAFERQRAEAEAKKAREAAETAAVYQDFVKSFDHDDEDNPTTGRFGSMSSQRPPPKAPGFGGAPLGAAAASKRHFGASALKSGPGSLGPVSSFKSGPGSLGPPPGSLGRKRGFDAFRQEKDRDGRLGFEEREEPMSVAKVFNNSDDEDEANPDSRVEEMAVARPTLRLSQLPPGTSPAFIKSLIPTNLTVDNVKILPPVGPSGTERKCAVAIVTLSQDTPATDIDAAVSSLQNRYLGYGFNLSLHRHLSSTVATATASALGSTSAGSQPFGAKPVSQQTTPGNATTQHAFHRGFAPPTSYAPNLGGPINRSSILHVPVKPPNDVKMVQLINKTIESVLEHGVEFEALLMSRPEVQREEKWAWIWDARSEGGIWYRWRLWEIVTGASSRSNKGRYLPLFDGSHAWKAPEKGLPYEFATNVDEFVSDSEYNSSDDEDFDGDNRENQTQGPEAEATFLNPLDKAKLTHLLSRLPTTLSKIRKGDIARVTAFALTHASRGAEEVVDMIVSNVERPFALTAANPDFHSSIKDKGKQADGSELPAAEPEEKTDKEGPDTSGASLVGLYVVSDVLSASSSSGIQRAWRYRQVFEGVLKERRIFEHLGLMAERLNWGRMRAEKWKRSVGLVLGLWEGWCVFPTESQELFASSFDNPPSLKTQEQIEDEAAKKGRWKPVETSTPSANVATTKTSDQKASEPTSADKDDDVEGEPMDEEDVAGEPMEEEDVMGEPMSEEDVEGEPMVDDDVEGEPMEEDAREPVEDQPGPAESSKVGGVAEGAEAGETRTIGRLQLQTTAKAQTRKRMRAVDMFADSGDSDESK</sequence>
<dbReference type="HOGENOM" id="CLU_007957_0_0_1"/>
<keyword evidence="1" id="KW-0694">RNA-binding</keyword>
<feature type="domain" description="CID" evidence="3">
    <location>
        <begin position="478"/>
        <end position="672"/>
    </location>
</feature>
<feature type="compositionally biased region" description="Polar residues" evidence="2">
    <location>
        <begin position="694"/>
        <end position="707"/>
    </location>
</feature>
<feature type="compositionally biased region" description="Basic and acidic residues" evidence="2">
    <location>
        <begin position="546"/>
        <end position="556"/>
    </location>
</feature>
<protein>
    <submittedName>
        <fullName evidence="4">Coatamer subunit protein</fullName>
    </submittedName>
</protein>
<dbReference type="PANTHER" id="PTHR23140:SF0">
    <property type="entry name" value="U2 SNRNP-ASSOCIATED SURP MOTIF-CONTAINING PROTEIN"/>
    <property type="match status" value="1"/>
</dbReference>
<dbReference type="Proteomes" id="UP000008782">
    <property type="component" value="Unassembled WGS sequence"/>
</dbReference>
<feature type="region of interest" description="Disordered" evidence="2">
    <location>
        <begin position="450"/>
        <end position="473"/>
    </location>
</feature>
<feature type="compositionally biased region" description="Polar residues" evidence="2">
    <location>
        <begin position="298"/>
        <end position="307"/>
    </location>
</feature>
<evidence type="ECO:0000256" key="2">
    <source>
        <dbReference type="SAM" id="MobiDB-lite"/>
    </source>
</evidence>
<dbReference type="OrthoDB" id="377209at2759"/>
<dbReference type="PROSITE" id="PS51391">
    <property type="entry name" value="CID"/>
    <property type="match status" value="1"/>
</dbReference>
<feature type="region of interest" description="Disordered" evidence="2">
    <location>
        <begin position="286"/>
        <end position="307"/>
    </location>
</feature>
<dbReference type="GO" id="GO:0006396">
    <property type="term" value="P:RNA processing"/>
    <property type="evidence" value="ECO:0007669"/>
    <property type="project" value="InterPro"/>
</dbReference>
<dbReference type="STRING" id="645133.E3QRT2"/>
<feature type="region of interest" description="Disordered" evidence="2">
    <location>
        <begin position="683"/>
        <end position="837"/>
    </location>
</feature>
<evidence type="ECO:0000256" key="1">
    <source>
        <dbReference type="ARBA" id="ARBA00022884"/>
    </source>
</evidence>
<dbReference type="Gene3D" id="1.25.40.90">
    <property type="match status" value="1"/>
</dbReference>
<dbReference type="PANTHER" id="PTHR23140">
    <property type="entry name" value="RNA PROCESSING PROTEIN LD23810P"/>
    <property type="match status" value="1"/>
</dbReference>
<dbReference type="GO" id="GO:0005634">
    <property type="term" value="C:nucleus"/>
    <property type="evidence" value="ECO:0007669"/>
    <property type="project" value="TreeGrafter"/>
</dbReference>
<dbReference type="GeneID" id="24414214"/>
<dbReference type="InterPro" id="IPR035967">
    <property type="entry name" value="SWAP/Surp_sf"/>
</dbReference>
<reference evidence="5" key="1">
    <citation type="journal article" date="2012" name="Nat. Genet.">
        <title>Lifestyle transitions in plant pathogenic Colletotrichum fungi deciphered by genome and transcriptome analyses.</title>
        <authorList>
            <person name="O'Connell R.J."/>
            <person name="Thon M.R."/>
            <person name="Hacquard S."/>
            <person name="Amyotte S.G."/>
            <person name="Kleemann J."/>
            <person name="Torres M.F."/>
            <person name="Damm U."/>
            <person name="Buiate E.A."/>
            <person name="Epstein L."/>
            <person name="Alkan N."/>
            <person name="Altmueller J."/>
            <person name="Alvarado-Balderrama L."/>
            <person name="Bauser C.A."/>
            <person name="Becker C."/>
            <person name="Birren B.W."/>
            <person name="Chen Z."/>
            <person name="Choi J."/>
            <person name="Crouch J.A."/>
            <person name="Duvick J.P."/>
            <person name="Farman M.A."/>
            <person name="Gan P."/>
            <person name="Heiman D."/>
            <person name="Henrissat B."/>
            <person name="Howard R.J."/>
            <person name="Kabbage M."/>
            <person name="Koch C."/>
            <person name="Kracher B."/>
            <person name="Kubo Y."/>
            <person name="Law A.D."/>
            <person name="Lebrun M.-H."/>
            <person name="Lee Y.-H."/>
            <person name="Miyara I."/>
            <person name="Moore N."/>
            <person name="Neumann U."/>
            <person name="Nordstroem K."/>
            <person name="Panaccione D.G."/>
            <person name="Panstruga R."/>
            <person name="Place M."/>
            <person name="Proctor R.H."/>
            <person name="Prusky D."/>
            <person name="Rech G."/>
            <person name="Reinhardt R."/>
            <person name="Rollins J.A."/>
            <person name="Rounsley S."/>
            <person name="Schardl C.L."/>
            <person name="Schwartz D.C."/>
            <person name="Shenoy N."/>
            <person name="Shirasu K."/>
            <person name="Sikhakolli U.R."/>
            <person name="Stueber K."/>
            <person name="Sukno S.A."/>
            <person name="Sweigard J.A."/>
            <person name="Takano Y."/>
            <person name="Takahara H."/>
            <person name="Trail F."/>
            <person name="van der Does H.C."/>
            <person name="Voll L.M."/>
            <person name="Will I."/>
            <person name="Young S."/>
            <person name="Zeng Q."/>
            <person name="Zhang J."/>
            <person name="Zhou S."/>
            <person name="Dickman M.B."/>
            <person name="Schulze-Lefert P."/>
            <person name="Ver Loren van Themaat E."/>
            <person name="Ma L.-J."/>
            <person name="Vaillancourt L.J."/>
        </authorList>
    </citation>
    <scope>NUCLEOTIDE SEQUENCE [LARGE SCALE GENOMIC DNA]</scope>
    <source>
        <strain evidence="5">M1.001 / M2 / FGSC 10212</strain>
    </source>
</reference>
<feature type="compositionally biased region" description="Acidic residues" evidence="2">
    <location>
        <begin position="720"/>
        <end position="773"/>
    </location>
</feature>
<feature type="compositionally biased region" description="Basic and acidic residues" evidence="2">
    <location>
        <begin position="134"/>
        <end position="152"/>
    </location>
</feature>
<dbReference type="EMBL" id="GG697371">
    <property type="protein sequence ID" value="EFQ33570.1"/>
    <property type="molecule type" value="Genomic_DNA"/>
</dbReference>
<organism evidence="5">
    <name type="scientific">Colletotrichum graminicola (strain M1.001 / M2 / FGSC 10212)</name>
    <name type="common">Maize anthracnose fungus</name>
    <name type="synonym">Glomerella graminicola</name>
    <dbReference type="NCBI Taxonomy" id="645133"/>
    <lineage>
        <taxon>Eukaryota</taxon>
        <taxon>Fungi</taxon>
        <taxon>Dikarya</taxon>
        <taxon>Ascomycota</taxon>
        <taxon>Pezizomycotina</taxon>
        <taxon>Sordariomycetes</taxon>
        <taxon>Hypocreomycetidae</taxon>
        <taxon>Glomerellales</taxon>
        <taxon>Glomerellaceae</taxon>
        <taxon>Colletotrichum</taxon>
        <taxon>Colletotrichum graminicola species complex</taxon>
    </lineage>
</organism>
<dbReference type="RefSeq" id="XP_008097590.1">
    <property type="nucleotide sequence ID" value="XM_008099399.1"/>
</dbReference>
<dbReference type="SUPFAM" id="SSF109905">
    <property type="entry name" value="Surp module (SWAP domain)"/>
    <property type="match status" value="1"/>
</dbReference>
<feature type="compositionally biased region" description="Polar residues" evidence="2">
    <location>
        <begin position="63"/>
        <end position="74"/>
    </location>
</feature>
<evidence type="ECO:0000313" key="4">
    <source>
        <dbReference type="EMBL" id="EFQ33570.1"/>
    </source>
</evidence>
<dbReference type="InterPro" id="IPR008942">
    <property type="entry name" value="ENTH_VHS"/>
</dbReference>
<feature type="region of interest" description="Disordered" evidence="2">
    <location>
        <begin position="15"/>
        <end position="38"/>
    </location>
</feature>
<gene>
    <name evidence="4" type="ORF">GLRG_08849</name>
</gene>
<dbReference type="Pfam" id="PF01805">
    <property type="entry name" value="Surp"/>
    <property type="match status" value="1"/>
</dbReference>
<dbReference type="GO" id="GO:0003723">
    <property type="term" value="F:RNA binding"/>
    <property type="evidence" value="ECO:0007669"/>
    <property type="project" value="UniProtKB-KW"/>
</dbReference>